<dbReference type="Proteomes" id="UP000215767">
    <property type="component" value="Unassembled WGS sequence"/>
</dbReference>
<proteinExistence type="predicted"/>
<name>A0A261UF61_9BORD</name>
<evidence type="ECO:0000313" key="1">
    <source>
        <dbReference type="EMBL" id="OZI60579.1"/>
    </source>
</evidence>
<evidence type="ECO:0008006" key="3">
    <source>
        <dbReference type="Google" id="ProtNLM"/>
    </source>
</evidence>
<keyword evidence="2" id="KW-1185">Reference proteome</keyword>
<sequence>MAQPDIDSQVASDAPLPKGLTLQSLALAAPKGQTAYSNSMGYYTGYDVGADFLRLPNTYFENQNQGLWCWIAVASTLGNFYAQGYRYSQAYLYNRIMNTSCNVAPGTAAPYSTCNMPGDATVSMINVGIYSQTAIDSPGLTPLLGELYEGRPFVVVLEMQVRPSGDWYLHCVVIDAAFVLNGYSYWNVCDPIEGVNLVRVSVFPQGYPGRWGNSAWYLTMFSKQPAS</sequence>
<evidence type="ECO:0000313" key="2">
    <source>
        <dbReference type="Proteomes" id="UP000215767"/>
    </source>
</evidence>
<organism evidence="1 2">
    <name type="scientific">Bordetella genomosp. 11</name>
    <dbReference type="NCBI Taxonomy" id="1416808"/>
    <lineage>
        <taxon>Bacteria</taxon>
        <taxon>Pseudomonadati</taxon>
        <taxon>Pseudomonadota</taxon>
        <taxon>Betaproteobacteria</taxon>
        <taxon>Burkholderiales</taxon>
        <taxon>Alcaligenaceae</taxon>
        <taxon>Bordetella</taxon>
    </lineage>
</organism>
<dbReference type="EMBL" id="NEVS01000004">
    <property type="protein sequence ID" value="OZI60579.1"/>
    <property type="molecule type" value="Genomic_DNA"/>
</dbReference>
<comment type="caution">
    <text evidence="1">The sequence shown here is derived from an EMBL/GenBank/DDBJ whole genome shotgun (WGS) entry which is preliminary data.</text>
</comment>
<gene>
    <name evidence="1" type="ORF">CAL28_14355</name>
</gene>
<dbReference type="RefSeq" id="WP_094841990.1">
    <property type="nucleotide sequence ID" value="NZ_NEVS01000004.1"/>
</dbReference>
<dbReference type="OrthoDB" id="5148996at2"/>
<dbReference type="AlphaFoldDB" id="A0A261UF61"/>
<protein>
    <recommendedName>
        <fullName evidence="3">Peptidase C39-like domain-containing protein</fullName>
    </recommendedName>
</protein>
<accession>A0A261UF61</accession>
<reference evidence="2" key="1">
    <citation type="submission" date="2017-05" db="EMBL/GenBank/DDBJ databases">
        <title>Complete and WGS of Bordetella genogroups.</title>
        <authorList>
            <person name="Spilker T."/>
            <person name="Lipuma J."/>
        </authorList>
    </citation>
    <scope>NUCLEOTIDE SEQUENCE [LARGE SCALE GENOMIC DNA]</scope>
    <source>
        <strain evidence="2">AU8856</strain>
    </source>
</reference>